<feature type="transmembrane region" description="Helical" evidence="1">
    <location>
        <begin position="70"/>
        <end position="92"/>
    </location>
</feature>
<comment type="caution">
    <text evidence="2">The sequence shown here is derived from an EMBL/GenBank/DDBJ whole genome shotgun (WGS) entry which is preliminary data.</text>
</comment>
<protein>
    <submittedName>
        <fullName evidence="2">Uncharacterized protein</fullName>
    </submittedName>
</protein>
<proteinExistence type="predicted"/>
<dbReference type="AlphaFoldDB" id="A0A8H7NE20"/>
<evidence type="ECO:0000256" key="1">
    <source>
        <dbReference type="SAM" id="Phobius"/>
    </source>
</evidence>
<gene>
    <name evidence="2" type="ORF">IM811_012860</name>
</gene>
<organism evidence="2 3">
    <name type="scientific">Bionectria ochroleuca</name>
    <name type="common">Gliocladium roseum</name>
    <dbReference type="NCBI Taxonomy" id="29856"/>
    <lineage>
        <taxon>Eukaryota</taxon>
        <taxon>Fungi</taxon>
        <taxon>Dikarya</taxon>
        <taxon>Ascomycota</taxon>
        <taxon>Pezizomycotina</taxon>
        <taxon>Sordariomycetes</taxon>
        <taxon>Hypocreomycetidae</taxon>
        <taxon>Hypocreales</taxon>
        <taxon>Bionectriaceae</taxon>
        <taxon>Clonostachys</taxon>
    </lineage>
</organism>
<dbReference type="Proteomes" id="UP000616885">
    <property type="component" value="Unassembled WGS sequence"/>
</dbReference>
<sequence>MDYPKENVIEHPPSYPDLYNIDSDREAWGGVVPPTQTWGNADKASAKLPFKQRVRRFFTKPRAWSRKKQWIVGICLLLLLIIIIAVPAGVAAGTRSRTCECPGWTSGDGVIFGPTYYNCDSDGNDLTTGKSSEDVCEV</sequence>
<reference evidence="2" key="1">
    <citation type="submission" date="2020-10" db="EMBL/GenBank/DDBJ databases">
        <title>High-Quality Genome Resource of Clonostachys rosea strain S41 by Oxford Nanopore Long-Read Sequencing.</title>
        <authorList>
            <person name="Wang H."/>
        </authorList>
    </citation>
    <scope>NUCLEOTIDE SEQUENCE</scope>
    <source>
        <strain evidence="2">S41</strain>
    </source>
</reference>
<dbReference type="EMBL" id="JADCTT010000004">
    <property type="protein sequence ID" value="KAF9754102.1"/>
    <property type="molecule type" value="Genomic_DNA"/>
</dbReference>
<name>A0A8H7NE20_BIOOC</name>
<keyword evidence="1" id="KW-0472">Membrane</keyword>
<keyword evidence="1" id="KW-1133">Transmembrane helix</keyword>
<accession>A0A8H7NE20</accession>
<evidence type="ECO:0000313" key="2">
    <source>
        <dbReference type="EMBL" id="KAF9754102.1"/>
    </source>
</evidence>
<keyword evidence="1" id="KW-0812">Transmembrane</keyword>
<evidence type="ECO:0000313" key="3">
    <source>
        <dbReference type="Proteomes" id="UP000616885"/>
    </source>
</evidence>